<protein>
    <recommendedName>
        <fullName evidence="2">SWIM-type domain-containing protein</fullName>
    </recommendedName>
</protein>
<accession>A0AAV5K5Y5</accession>
<feature type="domain" description="SWIM-type" evidence="2">
    <location>
        <begin position="37"/>
        <end position="73"/>
    </location>
</feature>
<dbReference type="PANTHER" id="PTHR31973:SF93">
    <property type="entry name" value="OS01G0595300 PROTEIN"/>
    <property type="match status" value="1"/>
</dbReference>
<proteinExistence type="predicted"/>
<evidence type="ECO:0000259" key="2">
    <source>
        <dbReference type="PROSITE" id="PS50966"/>
    </source>
</evidence>
<keyword evidence="1" id="KW-0479">Metal-binding</keyword>
<dbReference type="PANTHER" id="PTHR31973">
    <property type="entry name" value="POLYPROTEIN, PUTATIVE-RELATED"/>
    <property type="match status" value="1"/>
</dbReference>
<keyword evidence="1" id="KW-0863">Zinc-finger</keyword>
<dbReference type="Pfam" id="PF04434">
    <property type="entry name" value="SWIM"/>
    <property type="match status" value="1"/>
</dbReference>
<organism evidence="3 4">
    <name type="scientific">Rubroshorea leprosula</name>
    <dbReference type="NCBI Taxonomy" id="152421"/>
    <lineage>
        <taxon>Eukaryota</taxon>
        <taxon>Viridiplantae</taxon>
        <taxon>Streptophyta</taxon>
        <taxon>Embryophyta</taxon>
        <taxon>Tracheophyta</taxon>
        <taxon>Spermatophyta</taxon>
        <taxon>Magnoliopsida</taxon>
        <taxon>eudicotyledons</taxon>
        <taxon>Gunneridae</taxon>
        <taxon>Pentapetalae</taxon>
        <taxon>rosids</taxon>
        <taxon>malvids</taxon>
        <taxon>Malvales</taxon>
        <taxon>Dipterocarpaceae</taxon>
        <taxon>Rubroshorea</taxon>
    </lineage>
</organism>
<dbReference type="PROSITE" id="PS50966">
    <property type="entry name" value="ZF_SWIM"/>
    <property type="match status" value="1"/>
</dbReference>
<dbReference type="AlphaFoldDB" id="A0AAV5K5Y5"/>
<comment type="caution">
    <text evidence="3">The sequence shown here is derived from an EMBL/GenBank/DDBJ whole genome shotgun (WGS) entry which is preliminary data.</text>
</comment>
<dbReference type="InterPro" id="IPR007527">
    <property type="entry name" value="Znf_SWIM"/>
</dbReference>
<sequence>MGMRWTSILVPSAEKRISEAIADARCCQVLRANEVEFEIVSTERTNIVNIRSRVCSCRRWQLYGLPCAHAALA</sequence>
<keyword evidence="4" id="KW-1185">Reference proteome</keyword>
<gene>
    <name evidence="3" type="ORF">SLEP1_g29666</name>
</gene>
<name>A0AAV5K5Y5_9ROSI</name>
<reference evidence="3 4" key="1">
    <citation type="journal article" date="2021" name="Commun. Biol.">
        <title>The genome of Shorea leprosula (Dipterocarpaceae) highlights the ecological relevance of drought in aseasonal tropical rainforests.</title>
        <authorList>
            <person name="Ng K.K.S."/>
            <person name="Kobayashi M.J."/>
            <person name="Fawcett J.A."/>
            <person name="Hatakeyama M."/>
            <person name="Paape T."/>
            <person name="Ng C.H."/>
            <person name="Ang C.C."/>
            <person name="Tnah L.H."/>
            <person name="Lee C.T."/>
            <person name="Nishiyama T."/>
            <person name="Sese J."/>
            <person name="O'Brien M.J."/>
            <person name="Copetti D."/>
            <person name="Mohd Noor M.I."/>
            <person name="Ong R.C."/>
            <person name="Putra M."/>
            <person name="Sireger I.Z."/>
            <person name="Indrioko S."/>
            <person name="Kosugi Y."/>
            <person name="Izuno A."/>
            <person name="Isagi Y."/>
            <person name="Lee S.L."/>
            <person name="Shimizu K.K."/>
        </authorList>
    </citation>
    <scope>NUCLEOTIDE SEQUENCE [LARGE SCALE GENOMIC DNA]</scope>
    <source>
        <strain evidence="3">214</strain>
    </source>
</reference>
<keyword evidence="1" id="KW-0862">Zinc</keyword>
<dbReference type="EMBL" id="BPVZ01000052">
    <property type="protein sequence ID" value="GKV19397.1"/>
    <property type="molecule type" value="Genomic_DNA"/>
</dbReference>
<dbReference type="GO" id="GO:0008270">
    <property type="term" value="F:zinc ion binding"/>
    <property type="evidence" value="ECO:0007669"/>
    <property type="project" value="UniProtKB-KW"/>
</dbReference>
<evidence type="ECO:0000256" key="1">
    <source>
        <dbReference type="PROSITE-ProRule" id="PRU00325"/>
    </source>
</evidence>
<dbReference type="Proteomes" id="UP001054252">
    <property type="component" value="Unassembled WGS sequence"/>
</dbReference>
<evidence type="ECO:0000313" key="3">
    <source>
        <dbReference type="EMBL" id="GKV19397.1"/>
    </source>
</evidence>
<evidence type="ECO:0000313" key="4">
    <source>
        <dbReference type="Proteomes" id="UP001054252"/>
    </source>
</evidence>